<dbReference type="InterPro" id="IPR036226">
    <property type="entry name" value="LipOase_C_sf"/>
</dbReference>
<dbReference type="AlphaFoldDB" id="A0A212D919"/>
<accession>A0A212D919</accession>
<name>A0A212D919_CEREH</name>
<dbReference type="PROSITE" id="PS51393">
    <property type="entry name" value="LIPOXYGENASE_3"/>
    <property type="match status" value="1"/>
</dbReference>
<dbReference type="GO" id="GO:0016702">
    <property type="term" value="F:oxidoreductase activity, acting on single donors with incorporation of molecular oxygen, incorporation of two atoms of oxygen"/>
    <property type="evidence" value="ECO:0007669"/>
    <property type="project" value="InterPro"/>
</dbReference>
<dbReference type="GO" id="GO:0046872">
    <property type="term" value="F:metal ion binding"/>
    <property type="evidence" value="ECO:0007669"/>
    <property type="project" value="InterPro"/>
</dbReference>
<dbReference type="Gene3D" id="1.20.245.10">
    <property type="entry name" value="Lipoxygenase-1, Domain 5"/>
    <property type="match status" value="1"/>
</dbReference>
<dbReference type="OrthoDB" id="407298at2759"/>
<evidence type="ECO:0000256" key="1">
    <source>
        <dbReference type="SAM" id="SignalP"/>
    </source>
</evidence>
<evidence type="ECO:0000313" key="4">
    <source>
        <dbReference type="Proteomes" id="UP000242450"/>
    </source>
</evidence>
<feature type="signal peptide" evidence="1">
    <location>
        <begin position="1"/>
        <end position="21"/>
    </location>
</feature>
<feature type="chain" id="PRO_5011967673" description="Lipoxygenase domain-containing protein" evidence="1">
    <location>
        <begin position="22"/>
        <end position="200"/>
    </location>
</feature>
<sequence length="200" mass="21718">MGDVGLAGVLAALCLLSLGDQFDFSGWMPNSPSIIRLPPPTSKGQSPTSLVASLLRSTSSATPLSSSGVSAMKGRTLLLSCRPQRCLGTYPDEHFTEEAPRMKTSVFHSHLTQISRDTREQNPGLALPYEYLDQALVGKASPCECSAPQPRRAPTINTDTDPGLVFEVILLENRRMQGRKGKWRGAVLYRNAVLNQHGVQ</sequence>
<feature type="domain" description="Lipoxygenase" evidence="2">
    <location>
        <begin position="1"/>
        <end position="147"/>
    </location>
</feature>
<dbReference type="EMBL" id="MKHE01000005">
    <property type="protein sequence ID" value="OWK14614.1"/>
    <property type="molecule type" value="Genomic_DNA"/>
</dbReference>
<dbReference type="Proteomes" id="UP000242450">
    <property type="component" value="Chromosome 5"/>
</dbReference>
<keyword evidence="1" id="KW-0732">Signal</keyword>
<evidence type="ECO:0000313" key="3">
    <source>
        <dbReference type="EMBL" id="OWK14614.1"/>
    </source>
</evidence>
<feature type="non-terminal residue" evidence="3">
    <location>
        <position position="200"/>
    </location>
</feature>
<gene>
    <name evidence="3" type="ORF">Celaphus_00000997</name>
</gene>
<protein>
    <recommendedName>
        <fullName evidence="2">Lipoxygenase domain-containing protein</fullName>
    </recommendedName>
</protein>
<evidence type="ECO:0000259" key="2">
    <source>
        <dbReference type="PROSITE" id="PS51393"/>
    </source>
</evidence>
<dbReference type="InterPro" id="IPR013819">
    <property type="entry name" value="LipOase_C"/>
</dbReference>
<comment type="caution">
    <text evidence="3">The sequence shown here is derived from an EMBL/GenBank/DDBJ whole genome shotgun (WGS) entry which is preliminary data.</text>
</comment>
<organism evidence="3 4">
    <name type="scientific">Cervus elaphus hippelaphus</name>
    <name type="common">European red deer</name>
    <dbReference type="NCBI Taxonomy" id="46360"/>
    <lineage>
        <taxon>Eukaryota</taxon>
        <taxon>Metazoa</taxon>
        <taxon>Chordata</taxon>
        <taxon>Craniata</taxon>
        <taxon>Vertebrata</taxon>
        <taxon>Euteleostomi</taxon>
        <taxon>Mammalia</taxon>
        <taxon>Eutheria</taxon>
        <taxon>Laurasiatheria</taxon>
        <taxon>Artiodactyla</taxon>
        <taxon>Ruminantia</taxon>
        <taxon>Pecora</taxon>
        <taxon>Cervidae</taxon>
        <taxon>Cervinae</taxon>
        <taxon>Cervus</taxon>
    </lineage>
</organism>
<keyword evidence="4" id="KW-1185">Reference proteome</keyword>
<reference evidence="3 4" key="1">
    <citation type="journal article" date="2018" name="Mol. Genet. Genomics">
        <title>The red deer Cervus elaphus genome CerEla1.0: sequencing, annotating, genes, and chromosomes.</title>
        <authorList>
            <person name="Bana N.A."/>
            <person name="Nyiri A."/>
            <person name="Nagy J."/>
            <person name="Frank K."/>
            <person name="Nagy T."/>
            <person name="Steger V."/>
            <person name="Schiller M."/>
            <person name="Lakatos P."/>
            <person name="Sugar L."/>
            <person name="Horn P."/>
            <person name="Barta E."/>
            <person name="Orosz L."/>
        </authorList>
    </citation>
    <scope>NUCLEOTIDE SEQUENCE [LARGE SCALE GENOMIC DNA]</scope>
    <source>
        <strain evidence="3">Hungarian</strain>
    </source>
</reference>
<dbReference type="SUPFAM" id="SSF48484">
    <property type="entry name" value="Lipoxigenase"/>
    <property type="match status" value="1"/>
</dbReference>
<proteinExistence type="predicted"/>